<dbReference type="Proteomes" id="UP000233551">
    <property type="component" value="Unassembled WGS sequence"/>
</dbReference>
<dbReference type="Proteomes" id="UP000197138">
    <property type="component" value="Unassembled WGS sequence"/>
</dbReference>
<dbReference type="InterPro" id="IPR015915">
    <property type="entry name" value="Kelch-typ_b-propeller"/>
</dbReference>
<dbReference type="SUPFAM" id="SSF117281">
    <property type="entry name" value="Kelch motif"/>
    <property type="match status" value="1"/>
</dbReference>
<dbReference type="AlphaFoldDB" id="A0A218XDF8"/>
<dbReference type="EMBL" id="MTKT01001932">
    <property type="protein sequence ID" value="OWM83245.1"/>
    <property type="molecule type" value="Genomic_DNA"/>
</dbReference>
<protein>
    <recommendedName>
        <fullName evidence="6">F-box/kelch-repeat protein SKIP25-like</fullName>
    </recommendedName>
</protein>
<evidence type="ECO:0000256" key="1">
    <source>
        <dbReference type="SAM" id="MobiDB-lite"/>
    </source>
</evidence>
<evidence type="ECO:0008006" key="6">
    <source>
        <dbReference type="Google" id="ProtNLM"/>
    </source>
</evidence>
<accession>A0A218XDF8</accession>
<dbReference type="EMBL" id="PGOL01001513">
    <property type="protein sequence ID" value="PKI57314.1"/>
    <property type="molecule type" value="Genomic_DNA"/>
</dbReference>
<reference evidence="4" key="1">
    <citation type="journal article" date="2017" name="Plant J.">
        <title>The pomegranate (Punica granatum L.) genome and the genomics of punicalagin biosynthesis.</title>
        <authorList>
            <person name="Qin G."/>
            <person name="Xu C."/>
            <person name="Ming R."/>
            <person name="Tang H."/>
            <person name="Guyot R."/>
            <person name="Kramer E.M."/>
            <person name="Hu Y."/>
            <person name="Yi X."/>
            <person name="Qi Y."/>
            <person name="Xu X."/>
            <person name="Gao Z."/>
            <person name="Pan H."/>
            <person name="Jian J."/>
            <person name="Tian Y."/>
            <person name="Yue Z."/>
            <person name="Xu Y."/>
        </authorList>
    </citation>
    <scope>NUCLEOTIDE SEQUENCE [LARGE SCALE GENOMIC DNA]</scope>
    <source>
        <strain evidence="4">cv. Dabenzi</strain>
    </source>
</reference>
<dbReference type="PANTHER" id="PTHR47590">
    <property type="entry name" value="F-BOX/KELCH-REPEAT PROTEIN SKIP25"/>
    <property type="match status" value="1"/>
</dbReference>
<feature type="region of interest" description="Disordered" evidence="1">
    <location>
        <begin position="1"/>
        <end position="21"/>
    </location>
</feature>
<dbReference type="STRING" id="22663.A0A218XDF8"/>
<reference evidence="3 5" key="3">
    <citation type="submission" date="2017-11" db="EMBL/GenBank/DDBJ databases">
        <title>De-novo sequencing of pomegranate (Punica granatum L.) genome.</title>
        <authorList>
            <person name="Akparov Z."/>
            <person name="Amiraslanov A."/>
            <person name="Hajiyeva S."/>
            <person name="Abbasov M."/>
            <person name="Kaur K."/>
            <person name="Hamwieh A."/>
            <person name="Solovyev V."/>
            <person name="Salamov A."/>
            <person name="Braich B."/>
            <person name="Kosarev P."/>
            <person name="Mahmoud A."/>
            <person name="Hajiyev E."/>
            <person name="Babayeva S."/>
            <person name="Izzatullayeva V."/>
            <person name="Mammadov A."/>
            <person name="Mammadov A."/>
            <person name="Sharifova S."/>
            <person name="Ojaghi J."/>
            <person name="Eynullazada K."/>
            <person name="Bayramov B."/>
            <person name="Abdulazimova A."/>
            <person name="Shahmuradov I."/>
        </authorList>
    </citation>
    <scope>NUCLEOTIDE SEQUENCE [LARGE SCALE GENOMIC DNA]</scope>
    <source>
        <strain evidence="3">AG2017</strain>
        <strain evidence="5">cv. AG2017</strain>
        <tissue evidence="3">Leaf</tissue>
    </source>
</reference>
<reference evidence="2" key="2">
    <citation type="submission" date="2017-06" db="EMBL/GenBank/DDBJ databases">
        <title>The pomegranate genome and the genomics of punicalagin biosynthesis.</title>
        <authorList>
            <person name="Xu C."/>
        </authorList>
    </citation>
    <scope>NUCLEOTIDE SEQUENCE [LARGE SCALE GENOMIC DNA]</scope>
    <source>
        <tissue evidence="2">Fresh leaf</tissue>
    </source>
</reference>
<dbReference type="Gene3D" id="2.120.10.80">
    <property type="entry name" value="Kelch-type beta propeller"/>
    <property type="match status" value="1"/>
</dbReference>
<organism evidence="2 4">
    <name type="scientific">Punica granatum</name>
    <name type="common">Pomegranate</name>
    <dbReference type="NCBI Taxonomy" id="22663"/>
    <lineage>
        <taxon>Eukaryota</taxon>
        <taxon>Viridiplantae</taxon>
        <taxon>Streptophyta</taxon>
        <taxon>Embryophyta</taxon>
        <taxon>Tracheophyta</taxon>
        <taxon>Spermatophyta</taxon>
        <taxon>Magnoliopsida</taxon>
        <taxon>eudicotyledons</taxon>
        <taxon>Gunneridae</taxon>
        <taxon>Pentapetalae</taxon>
        <taxon>rosids</taxon>
        <taxon>malvids</taxon>
        <taxon>Myrtales</taxon>
        <taxon>Lythraceae</taxon>
        <taxon>Punica</taxon>
    </lineage>
</organism>
<comment type="caution">
    <text evidence="2">The sequence shown here is derived from an EMBL/GenBank/DDBJ whole genome shotgun (WGS) entry which is preliminary data.</text>
</comment>
<evidence type="ECO:0000313" key="2">
    <source>
        <dbReference type="EMBL" id="OWM83245.1"/>
    </source>
</evidence>
<proteinExistence type="predicted"/>
<evidence type="ECO:0000313" key="4">
    <source>
        <dbReference type="Proteomes" id="UP000197138"/>
    </source>
</evidence>
<name>A0A218XDF8_PUNGR</name>
<gene>
    <name evidence="2" type="ORF">CDL15_Pgr012726</name>
    <name evidence="3" type="ORF">CRG98_022313</name>
</gene>
<sequence length="385" mass="43110">METNPKLGKQVKRLPGGSSEEDHIEASDLRNEILLPGLPNHLAHRCLSSVHPTLLYRVCRSWRRLIYSPSFPPFFTLYALVSQPQPHMNQESNNNYFFCLDPLSSTWQHLPSPPMESPVRLLHRHPSFLSRKLSIQSVTVSDHLVLVAASNDQFQPALACPLVFRPLTKQWFFGPQISVPRRWCATGSVGSRVFVASGVGIHYRGDVARSMEEWDLRKDSKEWKWESKAGFKDGRFSREAIEAVGYGGKLCMVNVKGNAIKEGALYDVETDQWEEIPQGMVAGWNGPVAAMDESTMYVIDEADGALSQYDGEKDRWDVLLVSDLLKGAEQIAAARGRACVVCANGGRIAVVDVVTRPVKVWVVQPPPLLQVVALHILPRMTRQME</sequence>
<keyword evidence="5" id="KW-1185">Reference proteome</keyword>
<evidence type="ECO:0000313" key="3">
    <source>
        <dbReference type="EMBL" id="PKI57314.1"/>
    </source>
</evidence>
<evidence type="ECO:0000313" key="5">
    <source>
        <dbReference type="Proteomes" id="UP000233551"/>
    </source>
</evidence>
<dbReference type="PANTHER" id="PTHR47590:SF7">
    <property type="entry name" value="OS06G0711700 PROTEIN"/>
    <property type="match status" value="1"/>
</dbReference>